<sequence>MAKSGLKRQHTGPQPGEPNKKIKHSGPELKQDTDLSTLSLKDLDTSIVHVKEWERKTMEGNSFCVNSYLLWKEMQFRLVQAQMPHAQYYLDLQEQMKDKVPAHKVKSTISFYYVLFNRLECLGRFDLRDAVGYKFACWVSAGLFRVQQHEPAIKQSFAEAGISADAIGNAIFETFTAAVRHLQQHHRAPIAGWESSFPTHTNFTTSININNSSNVNSTHSPIAWKPAPQVVAVQASPNKFVLTLPAHSPCGSPINIDIEHDDNFVVGRVKHSIQDPRILTDVRWSDVADLQPDLNNKLDEALSRLKSRYVKSKTPSGVLLVGGNGTGKTSAAMAWAVNIDATVFSISSTIKGGLQGQTENALCLVFDTARKIAEAGRNVVIVFNEFDHFMSIDQSTGANASCGQSIGGVVKEKLAQLLVAGLPLFIIAITNHPSRLDPLDIGRRFLLRFHFKLPDFQRRVQLWEKLFTTVEVDHTLCKRDAVALAARTEGHATSDLRAILDSVENSRVHEFERAERWAKADEEGVLRPARGNERVVVTGTSDELMGKYRLAHRHIGLNTIVGVLEHGGPNSGSWPKANSSNVDNMMEEWLEQANGTTRYRGMSELSM</sequence>
<comment type="caution">
    <text evidence="1">The sequence shown here is derived from an EMBL/GenBank/DDBJ whole genome shotgun (WGS) entry which is preliminary data.</text>
</comment>
<name>A0ACC2ZXV7_9EURO</name>
<dbReference type="EMBL" id="JAPDRQ010000193">
    <property type="protein sequence ID" value="KAJ9652555.1"/>
    <property type="molecule type" value="Genomic_DNA"/>
</dbReference>
<evidence type="ECO:0000313" key="2">
    <source>
        <dbReference type="Proteomes" id="UP001172386"/>
    </source>
</evidence>
<keyword evidence="2" id="KW-1185">Reference proteome</keyword>
<reference evidence="1" key="1">
    <citation type="submission" date="2022-10" db="EMBL/GenBank/DDBJ databases">
        <title>Culturing micro-colonial fungi from biological soil crusts in the Mojave desert and describing Neophaeococcomyces mojavensis, and introducing the new genera and species Taxawa tesnikishii.</title>
        <authorList>
            <person name="Kurbessoian T."/>
            <person name="Stajich J.E."/>
        </authorList>
    </citation>
    <scope>NUCLEOTIDE SEQUENCE</scope>
    <source>
        <strain evidence="1">JES_112</strain>
    </source>
</reference>
<gene>
    <name evidence="1" type="ORF">H2198_008198</name>
</gene>
<accession>A0ACC2ZXV7</accession>
<organism evidence="1 2">
    <name type="scientific">Neophaeococcomyces mojaviensis</name>
    <dbReference type="NCBI Taxonomy" id="3383035"/>
    <lineage>
        <taxon>Eukaryota</taxon>
        <taxon>Fungi</taxon>
        <taxon>Dikarya</taxon>
        <taxon>Ascomycota</taxon>
        <taxon>Pezizomycotina</taxon>
        <taxon>Eurotiomycetes</taxon>
        <taxon>Chaetothyriomycetidae</taxon>
        <taxon>Chaetothyriales</taxon>
        <taxon>Chaetothyriales incertae sedis</taxon>
        <taxon>Neophaeococcomyces</taxon>
    </lineage>
</organism>
<protein>
    <submittedName>
        <fullName evidence="1">Uncharacterized protein</fullName>
    </submittedName>
</protein>
<proteinExistence type="predicted"/>
<evidence type="ECO:0000313" key="1">
    <source>
        <dbReference type="EMBL" id="KAJ9652555.1"/>
    </source>
</evidence>
<dbReference type="Proteomes" id="UP001172386">
    <property type="component" value="Unassembled WGS sequence"/>
</dbReference>